<comment type="cofactor">
    <cofactor evidence="4">
        <name>Zn(2+)</name>
        <dbReference type="ChEBI" id="CHEBI:29105"/>
    </cofactor>
</comment>
<dbReference type="Gene3D" id="3.40.50.720">
    <property type="entry name" value="NAD(P)-binding Rossmann-like Domain"/>
    <property type="match status" value="1"/>
</dbReference>
<evidence type="ECO:0000313" key="7">
    <source>
        <dbReference type="Proteomes" id="UP000826550"/>
    </source>
</evidence>
<evidence type="ECO:0000259" key="5">
    <source>
        <dbReference type="SMART" id="SM00829"/>
    </source>
</evidence>
<proteinExistence type="inferred from homology"/>
<dbReference type="Pfam" id="PF00107">
    <property type="entry name" value="ADH_zinc_N"/>
    <property type="match status" value="1"/>
</dbReference>
<dbReference type="CDD" id="cd08261">
    <property type="entry name" value="Zn_ADH7"/>
    <property type="match status" value="1"/>
</dbReference>
<dbReference type="InterPro" id="IPR050129">
    <property type="entry name" value="Zn_alcohol_dh"/>
</dbReference>
<evidence type="ECO:0000256" key="2">
    <source>
        <dbReference type="ARBA" id="ARBA00022833"/>
    </source>
</evidence>
<dbReference type="InterPro" id="IPR013149">
    <property type="entry name" value="ADH-like_C"/>
</dbReference>
<dbReference type="Proteomes" id="UP000826550">
    <property type="component" value="Chromosome"/>
</dbReference>
<keyword evidence="1 4" id="KW-0479">Metal-binding</keyword>
<dbReference type="InterPro" id="IPR013154">
    <property type="entry name" value="ADH-like_N"/>
</dbReference>
<protein>
    <submittedName>
        <fullName evidence="6">Zinc-binding alcohol dehydrogenase family protein</fullName>
    </submittedName>
</protein>
<dbReference type="InterPro" id="IPR002328">
    <property type="entry name" value="ADH_Zn_CS"/>
</dbReference>
<dbReference type="Pfam" id="PF08240">
    <property type="entry name" value="ADH_N"/>
    <property type="match status" value="1"/>
</dbReference>
<keyword evidence="2 4" id="KW-0862">Zinc</keyword>
<dbReference type="Gene3D" id="3.90.180.10">
    <property type="entry name" value="Medium-chain alcohol dehydrogenases, catalytic domain"/>
    <property type="match status" value="1"/>
</dbReference>
<evidence type="ECO:0000256" key="1">
    <source>
        <dbReference type="ARBA" id="ARBA00022723"/>
    </source>
</evidence>
<comment type="similarity">
    <text evidence="4">Belongs to the zinc-containing alcohol dehydrogenase family.</text>
</comment>
<dbReference type="SMART" id="SM00829">
    <property type="entry name" value="PKS_ER"/>
    <property type="match status" value="1"/>
</dbReference>
<keyword evidence="7" id="KW-1185">Reference proteome</keyword>
<dbReference type="InterPro" id="IPR011032">
    <property type="entry name" value="GroES-like_sf"/>
</dbReference>
<dbReference type="RefSeq" id="WP_220220916.1">
    <property type="nucleotide sequence ID" value="NZ_CP048268.1"/>
</dbReference>
<keyword evidence="3" id="KW-0560">Oxidoreductase</keyword>
<reference evidence="6 7" key="1">
    <citation type="submission" date="2020-01" db="EMBL/GenBank/DDBJ databases">
        <title>Vast differences in strain-level diversity in the gut microbiota of two closely related honey bee species.</title>
        <authorList>
            <person name="Ellegaard K.M."/>
            <person name="Suenami S."/>
            <person name="Miyazaki R."/>
            <person name="Engel P."/>
        </authorList>
    </citation>
    <scope>NUCLEOTIDE SEQUENCE [LARGE SCALE GENOMIC DNA]</scope>
    <source>
        <strain evidence="6 7">ESL0416</strain>
    </source>
</reference>
<dbReference type="PROSITE" id="PS00059">
    <property type="entry name" value="ADH_ZINC"/>
    <property type="match status" value="1"/>
</dbReference>
<dbReference type="SUPFAM" id="SSF51735">
    <property type="entry name" value="NAD(P)-binding Rossmann-fold domains"/>
    <property type="match status" value="1"/>
</dbReference>
<evidence type="ECO:0000313" key="6">
    <source>
        <dbReference type="EMBL" id="QYN52495.1"/>
    </source>
</evidence>
<dbReference type="InterPro" id="IPR020843">
    <property type="entry name" value="ER"/>
</dbReference>
<evidence type="ECO:0000256" key="3">
    <source>
        <dbReference type="ARBA" id="ARBA00023002"/>
    </source>
</evidence>
<sequence length="340" mass="36793">MLAVRVYGKEDMRVVDVPKPTIDNPTDIIVKVKAVGICGSDKAIYNGSNPFVELPRVMGHEFVGEIAETGKEVTEFTIGDHVVVEPISYDGKCYACRQHMPNACANLKVLGVHQDGGMQEYIKVPAKQLHHINKSVPWTTAVLSEPYTIAGNATTRGEVGLSKTVVIQGAGTIGQLSLKVAKAKGANVLISDVAQEKLAFAKENGADEIVNVKNEDLVEKVKQWTNGAMANVVIDAVGAPSTFKSCLEIAGVAGRVVPMGFSTAPVTITQQPIMQKQLTICGSRHQTFQFEPIIHAIEDNKLGDDGMVNQKFNIKDAQKAMDLMNNDPDKARKIVLLFDN</sequence>
<dbReference type="SUPFAM" id="SSF50129">
    <property type="entry name" value="GroES-like"/>
    <property type="match status" value="1"/>
</dbReference>
<name>A0ABX8W444_9LACO</name>
<dbReference type="PANTHER" id="PTHR43401:SF2">
    <property type="entry name" value="L-THREONINE 3-DEHYDROGENASE"/>
    <property type="match status" value="1"/>
</dbReference>
<feature type="domain" description="Enoyl reductase (ER)" evidence="5">
    <location>
        <begin position="8"/>
        <end position="336"/>
    </location>
</feature>
<evidence type="ECO:0000256" key="4">
    <source>
        <dbReference type="RuleBase" id="RU361277"/>
    </source>
</evidence>
<gene>
    <name evidence="6" type="ORF">GYM71_03375</name>
</gene>
<organism evidence="6 7">
    <name type="scientific">Lactobacillus panisapium</name>
    <dbReference type="NCBI Taxonomy" id="2012495"/>
    <lineage>
        <taxon>Bacteria</taxon>
        <taxon>Bacillati</taxon>
        <taxon>Bacillota</taxon>
        <taxon>Bacilli</taxon>
        <taxon>Lactobacillales</taxon>
        <taxon>Lactobacillaceae</taxon>
        <taxon>Lactobacillus</taxon>
    </lineage>
</organism>
<dbReference type="PANTHER" id="PTHR43401">
    <property type="entry name" value="L-THREONINE 3-DEHYDROGENASE"/>
    <property type="match status" value="1"/>
</dbReference>
<dbReference type="EMBL" id="CP048268">
    <property type="protein sequence ID" value="QYN52495.1"/>
    <property type="molecule type" value="Genomic_DNA"/>
</dbReference>
<accession>A0ABX8W444</accession>
<dbReference type="InterPro" id="IPR036291">
    <property type="entry name" value="NAD(P)-bd_dom_sf"/>
</dbReference>